<dbReference type="EMBL" id="DRYQ01000088">
    <property type="protein sequence ID" value="HHQ50954.1"/>
    <property type="molecule type" value="Genomic_DNA"/>
</dbReference>
<accession>A0A7J3Z7Y9</accession>
<gene>
    <name evidence="1" type="ORF">ENM66_06355</name>
</gene>
<dbReference type="AlphaFoldDB" id="A0A7J3Z7Y9"/>
<dbReference type="Gene3D" id="2.30.30.100">
    <property type="match status" value="1"/>
</dbReference>
<organism evidence="1">
    <name type="scientific">Ignisphaera aggregans</name>
    <dbReference type="NCBI Taxonomy" id="334771"/>
    <lineage>
        <taxon>Archaea</taxon>
        <taxon>Thermoproteota</taxon>
        <taxon>Thermoprotei</taxon>
        <taxon>Desulfurococcales</taxon>
        <taxon>Desulfurococcaceae</taxon>
        <taxon>Ignisphaera</taxon>
    </lineage>
</organism>
<reference evidence="1" key="1">
    <citation type="journal article" date="2020" name="mSystems">
        <title>Genome- and Community-Level Interaction Insights into Carbon Utilization and Element Cycling Functions of Hydrothermarchaeota in Hydrothermal Sediment.</title>
        <authorList>
            <person name="Zhou Z."/>
            <person name="Liu Y."/>
            <person name="Xu W."/>
            <person name="Pan J."/>
            <person name="Luo Z.H."/>
            <person name="Li M."/>
        </authorList>
    </citation>
    <scope>NUCLEOTIDE SEQUENCE [LARGE SCALE GENOMIC DNA]</scope>
    <source>
        <strain evidence="1">SpSt-1105</strain>
    </source>
</reference>
<proteinExistence type="predicted"/>
<comment type="caution">
    <text evidence="1">The sequence shown here is derived from an EMBL/GenBank/DDBJ whole genome shotgun (WGS) entry which is preliminary data.</text>
</comment>
<evidence type="ECO:0000313" key="1">
    <source>
        <dbReference type="EMBL" id="HHQ50954.1"/>
    </source>
</evidence>
<protein>
    <submittedName>
        <fullName evidence="1">Uncharacterized protein</fullName>
    </submittedName>
</protein>
<name>A0A7J3Z7Y9_9CREN</name>
<sequence>MVSYYQSRRRGNFIIDERFVGRSIEVYTIDGDKLMGLVDEVSNYEIGMLVENAATIIPRSSIVYVVTGQSDVHGYGECCEKDFVLDEEFIGSDVEVKLINNYSVSGRLVKAVRNEIAILQQNRAYVIPRNGVAYIKILKRL</sequence>